<comment type="subcellular location">
    <subcellularLocation>
        <location evidence="1">Cell membrane</location>
        <topology evidence="1">Multi-pass membrane protein</topology>
    </subcellularLocation>
</comment>
<evidence type="ECO:0000256" key="2">
    <source>
        <dbReference type="ARBA" id="ARBA00022448"/>
    </source>
</evidence>
<evidence type="ECO:0000313" key="9">
    <source>
        <dbReference type="EMBL" id="KKL27843.1"/>
    </source>
</evidence>
<keyword evidence="6 7" id="KW-0472">Membrane</keyword>
<gene>
    <name evidence="9" type="ORF">LCGC14_2381090</name>
</gene>
<feature type="transmembrane region" description="Helical" evidence="7">
    <location>
        <begin position="9"/>
        <end position="29"/>
    </location>
</feature>
<name>A0A0F9EVQ0_9ZZZZ</name>
<dbReference type="InterPro" id="IPR045621">
    <property type="entry name" value="BPD_transp_1_N"/>
</dbReference>
<evidence type="ECO:0000259" key="8">
    <source>
        <dbReference type="PROSITE" id="PS50928"/>
    </source>
</evidence>
<sequence>MLNLIVRRIVATVVTLSLISVVAFILIQLPPGDYVDAYAGKKTQGGIIITQDELDVMRARLGLDKPFFHQYLRWIGGVIQGDLGFSWEYHRPVADVIAERLPLTLILAFSTLAFTYLVAVPLGIYSAVRQYSIGDHTATVLGYIGLATPNFLFALILLYLGHKWFGMSVGGLFSPEFEDAAWTWARFGDMLMHLWVPVIVLGTAGTAFQLRTMRATLLDELNKMYVTAARAGGVPEFRMLMK</sequence>
<evidence type="ECO:0000256" key="5">
    <source>
        <dbReference type="ARBA" id="ARBA00022989"/>
    </source>
</evidence>
<keyword evidence="3" id="KW-1003">Cell membrane</keyword>
<dbReference type="Pfam" id="PF00528">
    <property type="entry name" value="BPD_transp_1"/>
    <property type="match status" value="1"/>
</dbReference>
<organism evidence="9">
    <name type="scientific">marine sediment metagenome</name>
    <dbReference type="NCBI Taxonomy" id="412755"/>
    <lineage>
        <taxon>unclassified sequences</taxon>
        <taxon>metagenomes</taxon>
        <taxon>ecological metagenomes</taxon>
    </lineage>
</organism>
<feature type="non-terminal residue" evidence="9">
    <location>
        <position position="242"/>
    </location>
</feature>
<dbReference type="Gene3D" id="1.10.3720.10">
    <property type="entry name" value="MetI-like"/>
    <property type="match status" value="1"/>
</dbReference>
<dbReference type="CDD" id="cd06261">
    <property type="entry name" value="TM_PBP2"/>
    <property type="match status" value="1"/>
</dbReference>
<dbReference type="PANTHER" id="PTHR43163">
    <property type="entry name" value="DIPEPTIDE TRANSPORT SYSTEM PERMEASE PROTEIN DPPB-RELATED"/>
    <property type="match status" value="1"/>
</dbReference>
<dbReference type="GO" id="GO:0005886">
    <property type="term" value="C:plasma membrane"/>
    <property type="evidence" value="ECO:0007669"/>
    <property type="project" value="UniProtKB-SubCell"/>
</dbReference>
<evidence type="ECO:0000256" key="4">
    <source>
        <dbReference type="ARBA" id="ARBA00022692"/>
    </source>
</evidence>
<keyword evidence="5 7" id="KW-1133">Transmembrane helix</keyword>
<proteinExistence type="predicted"/>
<feature type="domain" description="ABC transmembrane type-1" evidence="8">
    <location>
        <begin position="101"/>
        <end position="242"/>
    </location>
</feature>
<dbReference type="AlphaFoldDB" id="A0A0F9EVQ0"/>
<dbReference type="Pfam" id="PF19300">
    <property type="entry name" value="BPD_transp_1_N"/>
    <property type="match status" value="1"/>
</dbReference>
<feature type="transmembrane region" description="Helical" evidence="7">
    <location>
        <begin position="105"/>
        <end position="128"/>
    </location>
</feature>
<dbReference type="PANTHER" id="PTHR43163:SF6">
    <property type="entry name" value="DIPEPTIDE TRANSPORT SYSTEM PERMEASE PROTEIN DPPB-RELATED"/>
    <property type="match status" value="1"/>
</dbReference>
<evidence type="ECO:0000256" key="7">
    <source>
        <dbReference type="SAM" id="Phobius"/>
    </source>
</evidence>
<keyword evidence="2" id="KW-0813">Transport</keyword>
<comment type="caution">
    <text evidence="9">The sequence shown here is derived from an EMBL/GenBank/DDBJ whole genome shotgun (WGS) entry which is preliminary data.</text>
</comment>
<dbReference type="InterPro" id="IPR000515">
    <property type="entry name" value="MetI-like"/>
</dbReference>
<feature type="transmembrane region" description="Helical" evidence="7">
    <location>
        <begin position="140"/>
        <end position="160"/>
    </location>
</feature>
<reference evidence="9" key="1">
    <citation type="journal article" date="2015" name="Nature">
        <title>Complex archaea that bridge the gap between prokaryotes and eukaryotes.</title>
        <authorList>
            <person name="Spang A."/>
            <person name="Saw J.H."/>
            <person name="Jorgensen S.L."/>
            <person name="Zaremba-Niedzwiedzka K."/>
            <person name="Martijn J."/>
            <person name="Lind A.E."/>
            <person name="van Eijk R."/>
            <person name="Schleper C."/>
            <person name="Guy L."/>
            <person name="Ettema T.J."/>
        </authorList>
    </citation>
    <scope>NUCLEOTIDE SEQUENCE</scope>
</reference>
<evidence type="ECO:0000256" key="3">
    <source>
        <dbReference type="ARBA" id="ARBA00022475"/>
    </source>
</evidence>
<dbReference type="SUPFAM" id="SSF161098">
    <property type="entry name" value="MetI-like"/>
    <property type="match status" value="1"/>
</dbReference>
<evidence type="ECO:0000256" key="1">
    <source>
        <dbReference type="ARBA" id="ARBA00004651"/>
    </source>
</evidence>
<accession>A0A0F9EVQ0</accession>
<dbReference type="EMBL" id="LAZR01035314">
    <property type="protein sequence ID" value="KKL27843.1"/>
    <property type="molecule type" value="Genomic_DNA"/>
</dbReference>
<dbReference type="GO" id="GO:0055085">
    <property type="term" value="P:transmembrane transport"/>
    <property type="evidence" value="ECO:0007669"/>
    <property type="project" value="InterPro"/>
</dbReference>
<keyword evidence="4 7" id="KW-0812">Transmembrane</keyword>
<feature type="transmembrane region" description="Helical" evidence="7">
    <location>
        <begin position="192"/>
        <end position="210"/>
    </location>
</feature>
<evidence type="ECO:0000256" key="6">
    <source>
        <dbReference type="ARBA" id="ARBA00023136"/>
    </source>
</evidence>
<dbReference type="PROSITE" id="PS50928">
    <property type="entry name" value="ABC_TM1"/>
    <property type="match status" value="1"/>
</dbReference>
<dbReference type="InterPro" id="IPR035906">
    <property type="entry name" value="MetI-like_sf"/>
</dbReference>
<protein>
    <recommendedName>
        <fullName evidence="8">ABC transmembrane type-1 domain-containing protein</fullName>
    </recommendedName>
</protein>